<evidence type="ECO:0000256" key="1">
    <source>
        <dbReference type="ARBA" id="ARBA00004141"/>
    </source>
</evidence>
<dbReference type="InterPro" id="IPR026030">
    <property type="entry name" value="Pur-cyt_permease_Fcy2/21/22"/>
</dbReference>
<feature type="transmembrane region" description="Helical" evidence="8">
    <location>
        <begin position="164"/>
        <end position="183"/>
    </location>
</feature>
<dbReference type="RefSeq" id="WP_126583390.1">
    <property type="nucleotide sequence ID" value="NZ_BIFR01000002.1"/>
</dbReference>
<reference evidence="10" key="1">
    <citation type="submission" date="2018-12" db="EMBL/GenBank/DDBJ databases">
        <title>Tengunoibacter tsumagoiensis gen. nov., sp. nov., Dictyobacter kobayashii sp. nov., D. alpinus sp. nov., and D. joshuensis sp. nov. and description of Dictyobacteraceae fam. nov. within the order Ktedonobacterales isolated from Tengu-no-mugimeshi.</title>
        <authorList>
            <person name="Wang C.M."/>
            <person name="Zheng Y."/>
            <person name="Sakai Y."/>
            <person name="Toyoda A."/>
            <person name="Minakuchi Y."/>
            <person name="Abe K."/>
            <person name="Yokota A."/>
            <person name="Yabe S."/>
        </authorList>
    </citation>
    <scope>NUCLEOTIDE SEQUENCE [LARGE SCALE GENOMIC DNA]</scope>
    <source>
        <strain evidence="10">Uno3</strain>
    </source>
</reference>
<feature type="transmembrane region" description="Helical" evidence="8">
    <location>
        <begin position="122"/>
        <end position="149"/>
    </location>
</feature>
<comment type="caution">
    <text evidence="9">The sequence shown here is derived from an EMBL/GenBank/DDBJ whole genome shotgun (WGS) entry which is preliminary data.</text>
</comment>
<feature type="transmembrane region" description="Helical" evidence="8">
    <location>
        <begin position="473"/>
        <end position="494"/>
    </location>
</feature>
<dbReference type="Pfam" id="PF02133">
    <property type="entry name" value="Transp_cyt_pur"/>
    <property type="match status" value="1"/>
</dbReference>
<dbReference type="InterPro" id="IPR001248">
    <property type="entry name" value="Pur-cyt_permease"/>
</dbReference>
<dbReference type="OrthoDB" id="140192at2"/>
<name>A0A402AAP4_9CHLR</name>
<organism evidence="9 10">
    <name type="scientific">Tengunoibacter tsumagoiensis</name>
    <dbReference type="NCBI Taxonomy" id="2014871"/>
    <lineage>
        <taxon>Bacteria</taxon>
        <taxon>Bacillati</taxon>
        <taxon>Chloroflexota</taxon>
        <taxon>Ktedonobacteria</taxon>
        <taxon>Ktedonobacterales</taxon>
        <taxon>Dictyobacteraceae</taxon>
        <taxon>Tengunoibacter</taxon>
    </lineage>
</organism>
<evidence type="ECO:0000256" key="2">
    <source>
        <dbReference type="ARBA" id="ARBA00008974"/>
    </source>
</evidence>
<evidence type="ECO:0000256" key="6">
    <source>
        <dbReference type="ARBA" id="ARBA00023136"/>
    </source>
</evidence>
<comment type="similarity">
    <text evidence="2 7">Belongs to the purine-cytosine permease (2.A.39) family.</text>
</comment>
<feature type="transmembrane region" description="Helical" evidence="8">
    <location>
        <begin position="310"/>
        <end position="338"/>
    </location>
</feature>
<proteinExistence type="inferred from homology"/>
<feature type="transmembrane region" description="Helical" evidence="8">
    <location>
        <begin position="195"/>
        <end position="215"/>
    </location>
</feature>
<evidence type="ECO:0000313" key="9">
    <source>
        <dbReference type="EMBL" id="GCE16001.1"/>
    </source>
</evidence>
<feature type="transmembrane region" description="Helical" evidence="8">
    <location>
        <begin position="388"/>
        <end position="409"/>
    </location>
</feature>
<gene>
    <name evidence="9" type="ORF">KTT_58600</name>
</gene>
<evidence type="ECO:0000313" key="10">
    <source>
        <dbReference type="Proteomes" id="UP000287352"/>
    </source>
</evidence>
<accession>A0A402AAP4</accession>
<feature type="transmembrane region" description="Helical" evidence="8">
    <location>
        <begin position="429"/>
        <end position="453"/>
    </location>
</feature>
<feature type="transmembrane region" description="Helical" evidence="8">
    <location>
        <begin position="267"/>
        <end position="290"/>
    </location>
</feature>
<dbReference type="GO" id="GO:0005886">
    <property type="term" value="C:plasma membrane"/>
    <property type="evidence" value="ECO:0007669"/>
    <property type="project" value="TreeGrafter"/>
</dbReference>
<dbReference type="EMBL" id="BIFR01000002">
    <property type="protein sequence ID" value="GCE16001.1"/>
    <property type="molecule type" value="Genomic_DNA"/>
</dbReference>
<dbReference type="PANTHER" id="PTHR31806:SF1">
    <property type="entry name" value="PURINE-CYTOSINE PERMEASE FCY2-RELATED"/>
    <property type="match status" value="1"/>
</dbReference>
<keyword evidence="3 7" id="KW-0813">Transport</keyword>
<keyword evidence="10" id="KW-1185">Reference proteome</keyword>
<keyword evidence="4 8" id="KW-0812">Transmembrane</keyword>
<dbReference type="AlphaFoldDB" id="A0A402AAP4"/>
<feature type="transmembrane region" description="Helical" evidence="8">
    <location>
        <begin position="43"/>
        <end position="71"/>
    </location>
</feature>
<evidence type="ECO:0000256" key="8">
    <source>
        <dbReference type="SAM" id="Phobius"/>
    </source>
</evidence>
<keyword evidence="5 8" id="KW-1133">Transmembrane helix</keyword>
<feature type="transmembrane region" description="Helical" evidence="8">
    <location>
        <begin position="345"/>
        <end position="368"/>
    </location>
</feature>
<dbReference type="PIRSF" id="PIRSF002744">
    <property type="entry name" value="Pur-cyt_permease"/>
    <property type="match status" value="1"/>
</dbReference>
<dbReference type="PANTHER" id="PTHR31806">
    <property type="entry name" value="PURINE-CYTOSINE PERMEASE FCY2-RELATED"/>
    <property type="match status" value="1"/>
</dbReference>
<sequence length="508" mass="55098">MQNDLPSLVGSQEDASTEFLKVERIGLEAVPLTARKGSPRELALVWSGAMSNYISLFTGALVIGAPAALVVGQGQLGLVDCCIAIIIGASLAAILHGLLNVTGARTGMPQMLFARAVFGHRGAYLGAAFTWIMAVGWFAVDCVIGGWALVQLLSLFGVPKTTEVAMGSITLILFLSIVVAVYGHRTVFLFEKFGALLFIAFCLLLFVILLPQIRWNLPTTVHGFPRIAAIVLGASYIYALVASWLPFAGDYSRYQPANVSSARLAGWSALGIGGTTIILGISGVLFSTIHTQNIDLLSAITMATPQWLTIPFLLFVVLGEIWANYFDVYTAGLVALAMDIPLKRWWSALACGIIGALCVYSIGFFSHFTQAQTYTELTTSFLGFYEDFLLLTYLWVPAWAAVLLVHFFLLHQGSYDVEGLTRGAAGPYWFRSGIFWPALCSWLIGFVVTIPFISSAPFPWLAQPWQGPLAHMLGGMDVSGIVGALVSGGLYYYLGRTRFRQQSVQETL</sequence>
<feature type="transmembrane region" description="Helical" evidence="8">
    <location>
        <begin position="77"/>
        <end position="101"/>
    </location>
</feature>
<dbReference type="Proteomes" id="UP000287352">
    <property type="component" value="Unassembled WGS sequence"/>
</dbReference>
<evidence type="ECO:0000256" key="3">
    <source>
        <dbReference type="ARBA" id="ARBA00022448"/>
    </source>
</evidence>
<comment type="subcellular location">
    <subcellularLocation>
        <location evidence="1">Membrane</location>
        <topology evidence="1">Multi-pass membrane protein</topology>
    </subcellularLocation>
</comment>
<dbReference type="GO" id="GO:0022857">
    <property type="term" value="F:transmembrane transporter activity"/>
    <property type="evidence" value="ECO:0007669"/>
    <property type="project" value="InterPro"/>
</dbReference>
<dbReference type="Gene3D" id="1.10.4160.10">
    <property type="entry name" value="Hydantoin permease"/>
    <property type="match status" value="1"/>
</dbReference>
<evidence type="ECO:0000256" key="7">
    <source>
        <dbReference type="PIRNR" id="PIRNR002744"/>
    </source>
</evidence>
<keyword evidence="6 7" id="KW-0472">Membrane</keyword>
<feature type="transmembrane region" description="Helical" evidence="8">
    <location>
        <begin position="227"/>
        <end position="247"/>
    </location>
</feature>
<evidence type="ECO:0000256" key="5">
    <source>
        <dbReference type="ARBA" id="ARBA00022989"/>
    </source>
</evidence>
<protein>
    <submittedName>
        <fullName evidence="9">Cytosine permease</fullName>
    </submittedName>
</protein>
<evidence type="ECO:0000256" key="4">
    <source>
        <dbReference type="ARBA" id="ARBA00022692"/>
    </source>
</evidence>